<dbReference type="PANTHER" id="PTHR43805:SF1">
    <property type="entry name" value="GP-PDE DOMAIN-CONTAINING PROTEIN"/>
    <property type="match status" value="1"/>
</dbReference>
<keyword evidence="1" id="KW-0812">Transmembrane</keyword>
<evidence type="ECO:0000259" key="2">
    <source>
        <dbReference type="PROSITE" id="PS51704"/>
    </source>
</evidence>
<dbReference type="InterPro" id="IPR017946">
    <property type="entry name" value="PLC-like_Pdiesterase_TIM-brl"/>
</dbReference>
<dbReference type="AlphaFoldDB" id="A0AAN7YLG1"/>
<evidence type="ECO:0000256" key="1">
    <source>
        <dbReference type="SAM" id="Phobius"/>
    </source>
</evidence>
<feature type="transmembrane region" description="Helical" evidence="1">
    <location>
        <begin position="375"/>
        <end position="392"/>
    </location>
</feature>
<dbReference type="Pfam" id="PF03009">
    <property type="entry name" value="GDPD"/>
    <property type="match status" value="1"/>
</dbReference>
<name>A0AAN7YLG1_9MYCE</name>
<reference evidence="3 4" key="1">
    <citation type="submission" date="2023-11" db="EMBL/GenBank/DDBJ databases">
        <title>Dfirmibasis_genome.</title>
        <authorList>
            <person name="Edelbroek B."/>
            <person name="Kjellin J."/>
            <person name="Jerlstrom-Hultqvist J."/>
            <person name="Soderbom F."/>
        </authorList>
    </citation>
    <scope>NUCLEOTIDE SEQUENCE [LARGE SCALE GENOMIC DNA]</scope>
    <source>
        <strain evidence="3 4">TNS-C-14</strain>
    </source>
</reference>
<sequence>MKDNKIKLIIYFFIALSSVYIYYMNQQLSKQNILKEVIYEKYQNKQMIINGEDKPLILAHRGSRYLLPENTILAFKTALDIGADVIETDVRKTIDGELVIFHDKSVERTTDGKGDVEELTLKQLKSLDAGYKFTPDNGTTFPYRGKGVKVATVREMFESLDANTQFNIEIKEDDLEVAEKLWKEIEHQMETTTRKPRSILIGSRYCSPTAHLRTLAKLYQTRNNIAQLPISTSACEKDVTKFVILNQLFLGPIYFSLYPITSYECFQVPVQSGPIHLDTLTFIDTAHHFGKHVHFWVVNFKDEIDHLLTLPVDGIISDRSDRVVEEFKDHNIKSKQFQIPKPLPSNSTGTYFLPQFDIDENHTCVTITCLLMQRIHQIVISLIFSFLVLKIVNFRNNRQALNQTLKKKN</sequence>
<accession>A0AAN7YLG1</accession>
<evidence type="ECO:0000313" key="4">
    <source>
        <dbReference type="Proteomes" id="UP001344447"/>
    </source>
</evidence>
<dbReference type="CDD" id="cd08561">
    <property type="entry name" value="GDPD_cytoplasmic_ScUgpQ2_like"/>
    <property type="match status" value="1"/>
</dbReference>
<feature type="transmembrane region" description="Helical" evidence="1">
    <location>
        <begin position="7"/>
        <end position="24"/>
    </location>
</feature>
<organism evidence="3 4">
    <name type="scientific">Dictyostelium firmibasis</name>
    <dbReference type="NCBI Taxonomy" id="79012"/>
    <lineage>
        <taxon>Eukaryota</taxon>
        <taxon>Amoebozoa</taxon>
        <taxon>Evosea</taxon>
        <taxon>Eumycetozoa</taxon>
        <taxon>Dictyostelia</taxon>
        <taxon>Dictyosteliales</taxon>
        <taxon>Dictyosteliaceae</taxon>
        <taxon>Dictyostelium</taxon>
    </lineage>
</organism>
<dbReference type="PANTHER" id="PTHR43805">
    <property type="entry name" value="GLYCEROPHOSPHORYL DIESTER PHOSPHODIESTERASE"/>
    <property type="match status" value="1"/>
</dbReference>
<dbReference type="GO" id="GO:0006629">
    <property type="term" value="P:lipid metabolic process"/>
    <property type="evidence" value="ECO:0007669"/>
    <property type="project" value="InterPro"/>
</dbReference>
<dbReference type="SUPFAM" id="SSF51695">
    <property type="entry name" value="PLC-like phosphodiesterases"/>
    <property type="match status" value="1"/>
</dbReference>
<comment type="caution">
    <text evidence="3">The sequence shown here is derived from an EMBL/GenBank/DDBJ whole genome shotgun (WGS) entry which is preliminary data.</text>
</comment>
<proteinExistence type="predicted"/>
<keyword evidence="4" id="KW-1185">Reference proteome</keyword>
<evidence type="ECO:0000313" key="3">
    <source>
        <dbReference type="EMBL" id="KAK5574516.1"/>
    </source>
</evidence>
<dbReference type="Proteomes" id="UP001344447">
    <property type="component" value="Unassembled WGS sequence"/>
</dbReference>
<keyword evidence="1" id="KW-0472">Membrane</keyword>
<gene>
    <name evidence="3" type="ORF">RB653_009769</name>
</gene>
<dbReference type="PROSITE" id="PS51704">
    <property type="entry name" value="GP_PDE"/>
    <property type="match status" value="1"/>
</dbReference>
<dbReference type="Gene3D" id="3.20.20.190">
    <property type="entry name" value="Phosphatidylinositol (PI) phosphodiesterase"/>
    <property type="match status" value="1"/>
</dbReference>
<protein>
    <recommendedName>
        <fullName evidence="2">GP-PDE domain-containing protein</fullName>
    </recommendedName>
</protein>
<dbReference type="InterPro" id="IPR030395">
    <property type="entry name" value="GP_PDE_dom"/>
</dbReference>
<feature type="domain" description="GP-PDE" evidence="2">
    <location>
        <begin position="55"/>
        <end position="327"/>
    </location>
</feature>
<dbReference type="EMBL" id="JAVFKY010000006">
    <property type="protein sequence ID" value="KAK5574516.1"/>
    <property type="molecule type" value="Genomic_DNA"/>
</dbReference>
<keyword evidence="1" id="KW-1133">Transmembrane helix</keyword>
<dbReference type="GO" id="GO:0008081">
    <property type="term" value="F:phosphoric diester hydrolase activity"/>
    <property type="evidence" value="ECO:0007669"/>
    <property type="project" value="InterPro"/>
</dbReference>